<dbReference type="EMBL" id="JAVREL010000006">
    <property type="protein sequence ID" value="MDT0343454.1"/>
    <property type="molecule type" value="Genomic_DNA"/>
</dbReference>
<dbReference type="Pfam" id="PF12680">
    <property type="entry name" value="SnoaL_2"/>
    <property type="match status" value="1"/>
</dbReference>
<dbReference type="SUPFAM" id="SSF54427">
    <property type="entry name" value="NTF2-like"/>
    <property type="match status" value="1"/>
</dbReference>
<reference evidence="3" key="1">
    <citation type="submission" date="2023-07" db="EMBL/GenBank/DDBJ databases">
        <title>30 novel species of actinomycetes from the DSMZ collection.</title>
        <authorList>
            <person name="Nouioui I."/>
        </authorList>
    </citation>
    <scope>NUCLEOTIDE SEQUENCE [LARGE SCALE GENOMIC DNA]</scope>
    <source>
        <strain evidence="3">DSM 44938</strain>
    </source>
</reference>
<name>A0ABU2MQT8_9ACTN</name>
<dbReference type="InterPro" id="IPR037401">
    <property type="entry name" value="SnoaL-like"/>
</dbReference>
<proteinExistence type="predicted"/>
<gene>
    <name evidence="2" type="ORF">RM590_12640</name>
</gene>
<dbReference type="InterPro" id="IPR032710">
    <property type="entry name" value="NTF2-like_dom_sf"/>
</dbReference>
<comment type="caution">
    <text evidence="2">The sequence shown here is derived from an EMBL/GenBank/DDBJ whole genome shotgun (WGS) entry which is preliminary data.</text>
</comment>
<evidence type="ECO:0000259" key="1">
    <source>
        <dbReference type="Pfam" id="PF12680"/>
    </source>
</evidence>
<sequence length="154" mass="16865">MLDEPALKDLILEHCWRVNDRDIEGLLRLYSPDVRFEDPVGSGMRYGREALRAHGNSALASNAVEIPGTPVANRNSQQAIVPIAATMDYLPLGPSLTRMGILPTPRRPVGQRMRCHFIMLVRAGADGLIEEMQGIWGRTDVALVDDAAPGPAVR</sequence>
<dbReference type="RefSeq" id="WP_311704593.1">
    <property type="nucleotide sequence ID" value="NZ_JAVREL010000006.1"/>
</dbReference>
<protein>
    <submittedName>
        <fullName evidence="2">Nuclear transport factor 2 family protein</fullName>
    </submittedName>
</protein>
<evidence type="ECO:0000313" key="2">
    <source>
        <dbReference type="EMBL" id="MDT0343454.1"/>
    </source>
</evidence>
<keyword evidence="3" id="KW-1185">Reference proteome</keyword>
<dbReference type="Gene3D" id="3.10.450.50">
    <property type="match status" value="1"/>
</dbReference>
<accession>A0ABU2MQT8</accession>
<evidence type="ECO:0000313" key="3">
    <source>
        <dbReference type="Proteomes" id="UP001183246"/>
    </source>
</evidence>
<dbReference type="Proteomes" id="UP001183246">
    <property type="component" value="Unassembled WGS sequence"/>
</dbReference>
<organism evidence="2 3">
    <name type="scientific">Streptomyces litchfieldiae</name>
    <dbReference type="NCBI Taxonomy" id="3075543"/>
    <lineage>
        <taxon>Bacteria</taxon>
        <taxon>Bacillati</taxon>
        <taxon>Actinomycetota</taxon>
        <taxon>Actinomycetes</taxon>
        <taxon>Kitasatosporales</taxon>
        <taxon>Streptomycetaceae</taxon>
        <taxon>Streptomyces</taxon>
    </lineage>
</organism>
<feature type="domain" description="SnoaL-like" evidence="1">
    <location>
        <begin position="18"/>
        <end position="131"/>
    </location>
</feature>